<feature type="transmembrane region" description="Helical" evidence="8">
    <location>
        <begin position="253"/>
        <end position="271"/>
    </location>
</feature>
<feature type="transmembrane region" description="Helical" evidence="8">
    <location>
        <begin position="428"/>
        <end position="446"/>
    </location>
</feature>
<protein>
    <recommendedName>
        <fullName evidence="9">Major facilitator superfamily (MFS) profile domain-containing protein</fullName>
    </recommendedName>
</protein>
<name>A0A6L2PEA1_COPFO</name>
<evidence type="ECO:0000256" key="3">
    <source>
        <dbReference type="ARBA" id="ARBA00022475"/>
    </source>
</evidence>
<gene>
    <name evidence="10" type="ORF">Cfor_10876</name>
</gene>
<evidence type="ECO:0000256" key="7">
    <source>
        <dbReference type="ARBA" id="ARBA00023136"/>
    </source>
</evidence>
<evidence type="ECO:0000313" key="10">
    <source>
        <dbReference type="EMBL" id="GFG30814.1"/>
    </source>
</evidence>
<evidence type="ECO:0000256" key="1">
    <source>
        <dbReference type="ARBA" id="ARBA00004651"/>
    </source>
</evidence>
<dbReference type="PANTHER" id="PTHR48021">
    <property type="match status" value="1"/>
</dbReference>
<reference evidence="11" key="1">
    <citation type="submission" date="2020-01" db="EMBL/GenBank/DDBJ databases">
        <title>Draft genome sequence of the Termite Coptotermes fromosanus.</title>
        <authorList>
            <person name="Itakura S."/>
            <person name="Yosikawa Y."/>
            <person name="Umezawa K."/>
        </authorList>
    </citation>
    <scope>NUCLEOTIDE SEQUENCE [LARGE SCALE GENOMIC DNA]</scope>
</reference>
<dbReference type="FunFam" id="1.20.1250.20:FF:000218">
    <property type="entry name" value="facilitated trehalose transporter Tret1"/>
    <property type="match status" value="1"/>
</dbReference>
<feature type="transmembrane region" description="Helical" evidence="8">
    <location>
        <begin position="395"/>
        <end position="416"/>
    </location>
</feature>
<keyword evidence="2" id="KW-0813">Transport</keyword>
<evidence type="ECO:0000256" key="2">
    <source>
        <dbReference type="ARBA" id="ARBA00022448"/>
    </source>
</evidence>
<dbReference type="Pfam" id="PF00083">
    <property type="entry name" value="Sugar_tr"/>
    <property type="match status" value="1"/>
</dbReference>
<comment type="caution">
    <text evidence="10">The sequence shown here is derived from an EMBL/GenBank/DDBJ whole genome shotgun (WGS) entry which is preliminary data.</text>
</comment>
<dbReference type="PANTHER" id="PTHR48021:SF39">
    <property type="entry name" value="MAJOR FACILITATOR SUPERFAMILY (MFS) PROFILE DOMAIN-CONTAINING PROTEIN"/>
    <property type="match status" value="1"/>
</dbReference>
<dbReference type="InterPro" id="IPR050549">
    <property type="entry name" value="MFS_Trehalose_Transporter"/>
</dbReference>
<dbReference type="InterPro" id="IPR036259">
    <property type="entry name" value="MFS_trans_sf"/>
</dbReference>
<comment type="subcellular location">
    <subcellularLocation>
        <location evidence="1">Cell membrane</location>
        <topology evidence="1">Multi-pass membrane protein</topology>
    </subcellularLocation>
</comment>
<dbReference type="GO" id="GO:0005886">
    <property type="term" value="C:plasma membrane"/>
    <property type="evidence" value="ECO:0007669"/>
    <property type="project" value="UniProtKB-SubCell"/>
</dbReference>
<keyword evidence="3" id="KW-1003">Cell membrane</keyword>
<feature type="transmembrane region" description="Helical" evidence="8">
    <location>
        <begin position="323"/>
        <end position="342"/>
    </location>
</feature>
<keyword evidence="5 8" id="KW-0812">Transmembrane</keyword>
<feature type="transmembrane region" description="Helical" evidence="8">
    <location>
        <begin position="354"/>
        <end position="375"/>
    </location>
</feature>
<feature type="domain" description="Major facilitator superfamily (MFS) profile" evidence="9">
    <location>
        <begin position="1"/>
        <end position="450"/>
    </location>
</feature>
<dbReference type="InterPro" id="IPR020846">
    <property type="entry name" value="MFS_dom"/>
</dbReference>
<dbReference type="PROSITE" id="PS50850">
    <property type="entry name" value="MFS"/>
    <property type="match status" value="1"/>
</dbReference>
<accession>A0A6L2PEA1</accession>
<feature type="transmembrane region" description="Helical" evidence="8">
    <location>
        <begin position="291"/>
        <end position="311"/>
    </location>
</feature>
<dbReference type="GO" id="GO:0022857">
    <property type="term" value="F:transmembrane transporter activity"/>
    <property type="evidence" value="ECO:0007669"/>
    <property type="project" value="InterPro"/>
</dbReference>
<dbReference type="EMBL" id="BLKM01000254">
    <property type="protein sequence ID" value="GFG30814.1"/>
    <property type="molecule type" value="Genomic_DNA"/>
</dbReference>
<organism evidence="10 11">
    <name type="scientific">Coptotermes formosanus</name>
    <name type="common">Formosan subterranean termite</name>
    <dbReference type="NCBI Taxonomy" id="36987"/>
    <lineage>
        <taxon>Eukaryota</taxon>
        <taxon>Metazoa</taxon>
        <taxon>Ecdysozoa</taxon>
        <taxon>Arthropoda</taxon>
        <taxon>Hexapoda</taxon>
        <taxon>Insecta</taxon>
        <taxon>Pterygota</taxon>
        <taxon>Neoptera</taxon>
        <taxon>Polyneoptera</taxon>
        <taxon>Dictyoptera</taxon>
        <taxon>Blattodea</taxon>
        <taxon>Blattoidea</taxon>
        <taxon>Termitoidae</taxon>
        <taxon>Rhinotermitidae</taxon>
        <taxon>Coptotermes</taxon>
    </lineage>
</organism>
<keyword evidence="7 8" id="KW-0472">Membrane</keyword>
<feature type="transmembrane region" description="Helical" evidence="8">
    <location>
        <begin position="54"/>
        <end position="76"/>
    </location>
</feature>
<keyword evidence="4" id="KW-0762">Sugar transport</keyword>
<evidence type="ECO:0000256" key="4">
    <source>
        <dbReference type="ARBA" id="ARBA00022597"/>
    </source>
</evidence>
<evidence type="ECO:0000259" key="9">
    <source>
        <dbReference type="PROSITE" id="PS50850"/>
    </source>
</evidence>
<dbReference type="OrthoDB" id="6133115at2759"/>
<evidence type="ECO:0000256" key="5">
    <source>
        <dbReference type="ARBA" id="ARBA00022692"/>
    </source>
</evidence>
<dbReference type="SUPFAM" id="SSF103473">
    <property type="entry name" value="MFS general substrate transporter"/>
    <property type="match status" value="1"/>
</dbReference>
<dbReference type="Gene3D" id="1.20.1250.20">
    <property type="entry name" value="MFS general substrate transporter like domains"/>
    <property type="match status" value="1"/>
</dbReference>
<dbReference type="Proteomes" id="UP000502823">
    <property type="component" value="Unassembled WGS sequence"/>
</dbReference>
<evidence type="ECO:0000256" key="6">
    <source>
        <dbReference type="ARBA" id="ARBA00022989"/>
    </source>
</evidence>
<feature type="transmembrane region" description="Helical" evidence="8">
    <location>
        <begin position="137"/>
        <end position="156"/>
    </location>
</feature>
<sequence length="469" mass="51579">MPNTERFQVLAMGAANMVVMNLTIALSLSTLVIAELHRPNAELAMDDTMASWFGSLPFFCQPIGSLSSGFLVQWLGRRKSLMIINIPYTIGCLLICTAPSITVLFLANILLGTTIGFSEAPINNYFGEICQPELRSTLAGSAAIFYQVGIFTLFVLGSLTSWRSTAGIVAIIPAVTMLMLSRVPESPIWLVAQGRHKDAEAALCWLRGWVDRSAVQVEFRELVKYYDNITNKLARNVLKFVEIFKLLLEPETLRPLFLTVSFFVLYAFGGYPSIRPFLVEVIESFHSPLKGTWSTVVMATTGFVGSVMLVASIHRLGKRSVSLASTGICAGSFLLLGLYAYLCITPSTPTGADTFLIPTWVPLVLFAVLSFANTIQGQMPWLLITEVFPYRTRGVAGGMAAGSVYFVCFIAAKTFLSTEHSMQLYGSFWLFGAINCFCFAFLYFLLPETEGKSLEEIESLFAGNKGRAK</sequence>
<feature type="transmembrane region" description="Helical" evidence="8">
    <location>
        <begin position="9"/>
        <end position="34"/>
    </location>
</feature>
<evidence type="ECO:0000313" key="11">
    <source>
        <dbReference type="Proteomes" id="UP000502823"/>
    </source>
</evidence>
<dbReference type="AlphaFoldDB" id="A0A6L2PEA1"/>
<feature type="transmembrane region" description="Helical" evidence="8">
    <location>
        <begin position="88"/>
        <end position="117"/>
    </location>
</feature>
<evidence type="ECO:0000256" key="8">
    <source>
        <dbReference type="SAM" id="Phobius"/>
    </source>
</evidence>
<keyword evidence="6 8" id="KW-1133">Transmembrane helix</keyword>
<proteinExistence type="predicted"/>
<dbReference type="InterPro" id="IPR005828">
    <property type="entry name" value="MFS_sugar_transport-like"/>
</dbReference>
<dbReference type="InParanoid" id="A0A6L2PEA1"/>
<keyword evidence="11" id="KW-1185">Reference proteome</keyword>